<gene>
    <name evidence="5" type="ORF">KIW84_012473</name>
</gene>
<evidence type="ECO:0000256" key="2">
    <source>
        <dbReference type="SAM" id="Coils"/>
    </source>
</evidence>
<dbReference type="Proteomes" id="UP001058974">
    <property type="component" value="Chromosome 1"/>
</dbReference>
<proteinExistence type="predicted"/>
<feature type="domain" description="CCHC-type" evidence="4">
    <location>
        <begin position="178"/>
        <end position="192"/>
    </location>
</feature>
<evidence type="ECO:0000259" key="4">
    <source>
        <dbReference type="PROSITE" id="PS50158"/>
    </source>
</evidence>
<dbReference type="InterPro" id="IPR054722">
    <property type="entry name" value="PolX-like_BBD"/>
</dbReference>
<evidence type="ECO:0000256" key="3">
    <source>
        <dbReference type="SAM" id="MobiDB-lite"/>
    </source>
</evidence>
<feature type="coiled-coil region" evidence="2">
    <location>
        <begin position="9"/>
        <end position="43"/>
    </location>
</feature>
<evidence type="ECO:0000256" key="1">
    <source>
        <dbReference type="PROSITE-ProRule" id="PRU00047"/>
    </source>
</evidence>
<evidence type="ECO:0000313" key="5">
    <source>
        <dbReference type="EMBL" id="KAI5443835.1"/>
    </source>
</evidence>
<dbReference type="AlphaFoldDB" id="A0A9D5GWE2"/>
<feature type="region of interest" description="Disordered" evidence="3">
    <location>
        <begin position="95"/>
        <end position="128"/>
    </location>
</feature>
<dbReference type="EMBL" id="JAMSHJ010000001">
    <property type="protein sequence ID" value="KAI5443835.1"/>
    <property type="molecule type" value="Genomic_DNA"/>
</dbReference>
<organism evidence="5 6">
    <name type="scientific">Pisum sativum</name>
    <name type="common">Garden pea</name>
    <name type="synonym">Lathyrus oleraceus</name>
    <dbReference type="NCBI Taxonomy" id="3888"/>
    <lineage>
        <taxon>Eukaryota</taxon>
        <taxon>Viridiplantae</taxon>
        <taxon>Streptophyta</taxon>
        <taxon>Embryophyta</taxon>
        <taxon>Tracheophyta</taxon>
        <taxon>Spermatophyta</taxon>
        <taxon>Magnoliopsida</taxon>
        <taxon>eudicotyledons</taxon>
        <taxon>Gunneridae</taxon>
        <taxon>Pentapetalae</taxon>
        <taxon>rosids</taxon>
        <taxon>fabids</taxon>
        <taxon>Fabales</taxon>
        <taxon>Fabaceae</taxon>
        <taxon>Papilionoideae</taxon>
        <taxon>50 kb inversion clade</taxon>
        <taxon>NPAAA clade</taxon>
        <taxon>Hologalegina</taxon>
        <taxon>IRL clade</taxon>
        <taxon>Fabeae</taxon>
        <taxon>Lathyrus</taxon>
    </lineage>
</organism>
<keyword evidence="6" id="KW-1185">Reference proteome</keyword>
<name>A0A9D5GWE2_PEA</name>
<dbReference type="GO" id="GO:0008270">
    <property type="term" value="F:zinc ion binding"/>
    <property type="evidence" value="ECO:0007669"/>
    <property type="project" value="UniProtKB-KW"/>
</dbReference>
<dbReference type="PROSITE" id="PS50158">
    <property type="entry name" value="ZF_CCHC"/>
    <property type="match status" value="1"/>
</dbReference>
<feature type="compositionally biased region" description="Acidic residues" evidence="3">
    <location>
        <begin position="391"/>
        <end position="402"/>
    </location>
</feature>
<dbReference type="Pfam" id="PF22936">
    <property type="entry name" value="Pol_BBD"/>
    <property type="match status" value="1"/>
</dbReference>
<accession>A0A9D5GWE2</accession>
<sequence>MKTEAVALKVKLEEDQQVESQKIVQLEKEKAEHVETILKLKTEVVLLNSKLEETTKYVRMLNNGSDSLDKILQTGQVTGVKSGLGYHKTKAESSYTGCKPQAKPKCSNSKRSSKMSHHMSHHQKKEQQKYKHKRWRCHYCGKFGHSRAFCYKLYGYPTHLHQQQQKRRQQYGRHQRWRCHYCGKAGHSKSSCYKLYGYPSHGYQQIHYQPRPKYHRPINKKQWVPKTNGLSLIAHKEEWYFDSGCSRHMTGNSDLITDLHPHDLSYVTFGDGAKGEIKRIGKLECPGAPKLDNILLVKGLTSNLISISQLGDQGLSIIFTKTECLIVNKDSEVIMKGIRTNNNCYIWSSQMDNPSKISTAARRIFKGKEKCQIRIPNLKEVEVRKMKESESSESDEDVEYDVSDTSPVKRKPIEKSPNKVVAVHLDNISFHVEGGAAKWKFVTQRRVAVERELGKEASEVKEVMELIKTAGLMKTVTTLPQCYEGAAKFL</sequence>
<keyword evidence="1" id="KW-0479">Metal-binding</keyword>
<protein>
    <recommendedName>
        <fullName evidence="4">CCHC-type domain-containing protein</fullName>
    </recommendedName>
</protein>
<feature type="region of interest" description="Disordered" evidence="3">
    <location>
        <begin position="384"/>
        <end position="411"/>
    </location>
</feature>
<keyword evidence="1" id="KW-0862">Zinc</keyword>
<dbReference type="InterPro" id="IPR001878">
    <property type="entry name" value="Znf_CCHC"/>
</dbReference>
<feature type="compositionally biased region" description="Basic residues" evidence="3">
    <location>
        <begin position="111"/>
        <end position="128"/>
    </location>
</feature>
<comment type="caution">
    <text evidence="5">The sequence shown here is derived from an EMBL/GenBank/DDBJ whole genome shotgun (WGS) entry which is preliminary data.</text>
</comment>
<keyword evidence="2" id="KW-0175">Coiled coil</keyword>
<dbReference type="Gramene" id="Psat01G0247300-T1">
    <property type="protein sequence ID" value="KAI5443835.1"/>
    <property type="gene ID" value="KIW84_012473"/>
</dbReference>
<keyword evidence="1" id="KW-0863">Zinc-finger</keyword>
<dbReference type="GO" id="GO:0003676">
    <property type="term" value="F:nucleic acid binding"/>
    <property type="evidence" value="ECO:0007669"/>
    <property type="project" value="InterPro"/>
</dbReference>
<dbReference type="SMART" id="SM00343">
    <property type="entry name" value="ZnF_C2HC"/>
    <property type="match status" value="2"/>
</dbReference>
<evidence type="ECO:0000313" key="6">
    <source>
        <dbReference type="Proteomes" id="UP001058974"/>
    </source>
</evidence>
<reference evidence="5 6" key="1">
    <citation type="journal article" date="2022" name="Nat. Genet.">
        <title>Improved pea reference genome and pan-genome highlight genomic features and evolutionary characteristics.</title>
        <authorList>
            <person name="Yang T."/>
            <person name="Liu R."/>
            <person name="Luo Y."/>
            <person name="Hu S."/>
            <person name="Wang D."/>
            <person name="Wang C."/>
            <person name="Pandey M.K."/>
            <person name="Ge S."/>
            <person name="Xu Q."/>
            <person name="Li N."/>
            <person name="Li G."/>
            <person name="Huang Y."/>
            <person name="Saxena R.K."/>
            <person name="Ji Y."/>
            <person name="Li M."/>
            <person name="Yan X."/>
            <person name="He Y."/>
            <person name="Liu Y."/>
            <person name="Wang X."/>
            <person name="Xiang C."/>
            <person name="Varshney R.K."/>
            <person name="Ding H."/>
            <person name="Gao S."/>
            <person name="Zong X."/>
        </authorList>
    </citation>
    <scope>NUCLEOTIDE SEQUENCE [LARGE SCALE GENOMIC DNA]</scope>
    <source>
        <strain evidence="5 6">cv. Zhongwan 6</strain>
    </source>
</reference>